<reference evidence="5 6" key="1">
    <citation type="journal article" date="2015" name="Int. J. Syst. Evol. Microbiol.">
        <title>Youhaiella tibetensis gen. nov., sp. nov., isolated from subsurface sediment.</title>
        <authorList>
            <person name="Wang Y.X."/>
            <person name="Huang F.Q."/>
            <person name="Nogi Y."/>
            <person name="Pang S.J."/>
            <person name="Wang P.K."/>
            <person name="Lv J."/>
        </authorList>
    </citation>
    <scope>NUCLEOTIDE SEQUENCE [LARGE SCALE GENOMIC DNA]</scope>
    <source>
        <strain evidence="6">fig4</strain>
    </source>
</reference>
<evidence type="ECO:0000256" key="3">
    <source>
        <dbReference type="ARBA" id="ARBA00023125"/>
    </source>
</evidence>
<dbReference type="Pfam" id="PF03466">
    <property type="entry name" value="LysR_substrate"/>
    <property type="match status" value="1"/>
</dbReference>
<proteinExistence type="inferred from homology"/>
<dbReference type="AlphaFoldDB" id="A0A5B9DHC8"/>
<dbReference type="GO" id="GO:0003700">
    <property type="term" value="F:DNA-binding transcription factor activity"/>
    <property type="evidence" value="ECO:0007669"/>
    <property type="project" value="InterPro"/>
</dbReference>
<dbReference type="OrthoDB" id="7840053at2"/>
<keyword evidence="3" id="KW-0238">DNA-binding</keyword>
<dbReference type="PANTHER" id="PTHR30126:SF98">
    <property type="entry name" value="HTH-TYPE TRANSCRIPTIONAL ACTIVATOR BAUR"/>
    <property type="match status" value="1"/>
</dbReference>
<dbReference type="SUPFAM" id="SSF53850">
    <property type="entry name" value="Periplasmic binding protein-like II"/>
    <property type="match status" value="1"/>
</dbReference>
<dbReference type="GO" id="GO:0000976">
    <property type="term" value="F:transcription cis-regulatory region binding"/>
    <property type="evidence" value="ECO:0007669"/>
    <property type="project" value="TreeGrafter"/>
</dbReference>
<dbReference type="InterPro" id="IPR036390">
    <property type="entry name" value="WH_DNA-bd_sf"/>
</dbReference>
<sequence length="399" mass="44085">MRANLRHLRAFLAVVDHGSITRTAEICHVSQPAVTQAIRKLEREPETELFQRRAQGLFVTEPGTVLARRVRRAFGLLDPTLSELAPRLRITATTAQLVALVAVTEAENFTLAARRLGLAQPTVHRAITGLEREIGRALFERTPHGMIATRAAEMLTRATQVAFVELDQGEAELGELLGREVGRLVIGGMPLSRSYILPRAIARFRVRRPKLPIKVLDGPYEDMLTSLRRGEIDFLVGALRNPAPIGDVVQRPLFEDELIIVCGKDHPLRRGTPPASVADIAGFPWVVAAEGTPTRQVFTRLVETQGLAPRSLIETGSMVLMRELLQVSDHLGFISRLQIEPDLDLGAVHELAVPLPDTFRPIGLTLRDGWSPTRAQQEFLDELEAVVEAARTGEERRAG</sequence>
<dbReference type="RefSeq" id="WP_147654661.1">
    <property type="nucleotide sequence ID" value="NZ_BMFM01000001.1"/>
</dbReference>
<dbReference type="Gene3D" id="3.40.190.10">
    <property type="entry name" value="Periplasmic binding protein-like II"/>
    <property type="match status" value="2"/>
</dbReference>
<dbReference type="PRINTS" id="PR00039">
    <property type="entry name" value="HTHLYSR"/>
</dbReference>
<gene>
    <name evidence="5" type="ORF">FNA67_00285</name>
</gene>
<dbReference type="InterPro" id="IPR036388">
    <property type="entry name" value="WH-like_DNA-bd_sf"/>
</dbReference>
<dbReference type="EMBL" id="CP041690">
    <property type="protein sequence ID" value="QEE18711.1"/>
    <property type="molecule type" value="Genomic_DNA"/>
</dbReference>
<evidence type="ECO:0000256" key="4">
    <source>
        <dbReference type="ARBA" id="ARBA00023163"/>
    </source>
</evidence>
<organism evidence="5 6">
    <name type="scientific">Paradevosia tibetensis</name>
    <dbReference type="NCBI Taxonomy" id="1447062"/>
    <lineage>
        <taxon>Bacteria</taxon>
        <taxon>Pseudomonadati</taxon>
        <taxon>Pseudomonadota</taxon>
        <taxon>Alphaproteobacteria</taxon>
        <taxon>Hyphomicrobiales</taxon>
        <taxon>Devosiaceae</taxon>
        <taxon>Paradevosia</taxon>
    </lineage>
</organism>
<evidence type="ECO:0000313" key="6">
    <source>
        <dbReference type="Proteomes" id="UP000321062"/>
    </source>
</evidence>
<dbReference type="InterPro" id="IPR005119">
    <property type="entry name" value="LysR_subst-bd"/>
</dbReference>
<keyword evidence="6" id="KW-1185">Reference proteome</keyword>
<dbReference type="PROSITE" id="PS50931">
    <property type="entry name" value="HTH_LYSR"/>
    <property type="match status" value="2"/>
</dbReference>
<dbReference type="KEGG" id="yti:FNA67_00285"/>
<evidence type="ECO:0000256" key="1">
    <source>
        <dbReference type="ARBA" id="ARBA00009437"/>
    </source>
</evidence>
<evidence type="ECO:0000313" key="5">
    <source>
        <dbReference type="EMBL" id="QEE18711.1"/>
    </source>
</evidence>
<dbReference type="SUPFAM" id="SSF46785">
    <property type="entry name" value="Winged helix' DNA-binding domain"/>
    <property type="match status" value="2"/>
</dbReference>
<comment type="similarity">
    <text evidence="1">Belongs to the LysR transcriptional regulatory family.</text>
</comment>
<dbReference type="PANTHER" id="PTHR30126">
    <property type="entry name" value="HTH-TYPE TRANSCRIPTIONAL REGULATOR"/>
    <property type="match status" value="1"/>
</dbReference>
<evidence type="ECO:0000256" key="2">
    <source>
        <dbReference type="ARBA" id="ARBA00023015"/>
    </source>
</evidence>
<dbReference type="Gene3D" id="1.10.10.10">
    <property type="entry name" value="Winged helix-like DNA-binding domain superfamily/Winged helix DNA-binding domain"/>
    <property type="match status" value="2"/>
</dbReference>
<dbReference type="InterPro" id="IPR000847">
    <property type="entry name" value="LysR_HTH_N"/>
</dbReference>
<keyword evidence="4" id="KW-0804">Transcription</keyword>
<dbReference type="Proteomes" id="UP000321062">
    <property type="component" value="Chromosome"/>
</dbReference>
<accession>A0A5B9DHC8</accession>
<keyword evidence="2" id="KW-0805">Transcription regulation</keyword>
<dbReference type="Pfam" id="PF00126">
    <property type="entry name" value="HTH_1"/>
    <property type="match status" value="2"/>
</dbReference>
<name>A0A5B9DHC8_9HYPH</name>
<protein>
    <submittedName>
        <fullName evidence="5">LysR family transcriptional regulator</fullName>
    </submittedName>
</protein>